<dbReference type="EMBL" id="CH965044">
    <property type="protein sequence ID" value="KRG00423.1"/>
    <property type="molecule type" value="Genomic_DNA"/>
</dbReference>
<gene>
    <name evidence="1" type="primary">Dwil\GK28217</name>
    <name evidence="1" type="ORF">Dwil_GK28217</name>
</gene>
<organism evidence="1 2">
    <name type="scientific">Drosophila willistoni</name>
    <name type="common">Fruit fly</name>
    <dbReference type="NCBI Taxonomy" id="7260"/>
    <lineage>
        <taxon>Eukaryota</taxon>
        <taxon>Metazoa</taxon>
        <taxon>Ecdysozoa</taxon>
        <taxon>Arthropoda</taxon>
        <taxon>Hexapoda</taxon>
        <taxon>Insecta</taxon>
        <taxon>Pterygota</taxon>
        <taxon>Neoptera</taxon>
        <taxon>Endopterygota</taxon>
        <taxon>Diptera</taxon>
        <taxon>Brachycera</taxon>
        <taxon>Muscomorpha</taxon>
        <taxon>Ephydroidea</taxon>
        <taxon>Drosophilidae</taxon>
        <taxon>Drosophila</taxon>
        <taxon>Sophophora</taxon>
    </lineage>
</organism>
<dbReference type="PANTHER" id="PTHR21398:SF21">
    <property type="entry name" value="AGAP004005-PA"/>
    <property type="match status" value="1"/>
</dbReference>
<evidence type="ECO:0000313" key="2">
    <source>
        <dbReference type="Proteomes" id="UP000007798"/>
    </source>
</evidence>
<dbReference type="Proteomes" id="UP000007798">
    <property type="component" value="Unassembled WGS sequence"/>
</dbReference>
<accession>A0A0Q9X721</accession>
<dbReference type="InterPro" id="IPR006631">
    <property type="entry name" value="DM4_12"/>
</dbReference>
<keyword evidence="2" id="KW-1185">Reference proteome</keyword>
<evidence type="ECO:0000313" key="1">
    <source>
        <dbReference type="EMBL" id="KRG00423.1"/>
    </source>
</evidence>
<proteinExistence type="predicted"/>
<dbReference type="InParanoid" id="A0A0Q9X721"/>
<dbReference type="eggNOG" id="ENOG502S4YR">
    <property type="taxonomic scope" value="Eukaryota"/>
</dbReference>
<protein>
    <submittedName>
        <fullName evidence="1">Uncharacterized protein</fullName>
    </submittedName>
</protein>
<feature type="non-terminal residue" evidence="1">
    <location>
        <position position="1"/>
    </location>
</feature>
<name>A0A0Q9X721_DROWI</name>
<dbReference type="Pfam" id="PF07841">
    <property type="entry name" value="DM4_12"/>
    <property type="match status" value="1"/>
</dbReference>
<reference evidence="1 2" key="1">
    <citation type="journal article" date="2007" name="Nature">
        <title>Evolution of genes and genomes on the Drosophila phylogeny.</title>
        <authorList>
            <consortium name="Drosophila 12 Genomes Consortium"/>
            <person name="Clark A.G."/>
            <person name="Eisen M.B."/>
            <person name="Smith D.R."/>
            <person name="Bergman C.M."/>
            <person name="Oliver B."/>
            <person name="Markow T.A."/>
            <person name="Kaufman T.C."/>
            <person name="Kellis M."/>
            <person name="Gelbart W."/>
            <person name="Iyer V.N."/>
            <person name="Pollard D.A."/>
            <person name="Sackton T.B."/>
            <person name="Larracuente A.M."/>
            <person name="Singh N.D."/>
            <person name="Abad J.P."/>
            <person name="Abt D.N."/>
            <person name="Adryan B."/>
            <person name="Aguade M."/>
            <person name="Akashi H."/>
            <person name="Anderson W.W."/>
            <person name="Aquadro C.F."/>
            <person name="Ardell D.H."/>
            <person name="Arguello R."/>
            <person name="Artieri C.G."/>
            <person name="Barbash D.A."/>
            <person name="Barker D."/>
            <person name="Barsanti P."/>
            <person name="Batterham P."/>
            <person name="Batzoglou S."/>
            <person name="Begun D."/>
            <person name="Bhutkar A."/>
            <person name="Blanco E."/>
            <person name="Bosak S.A."/>
            <person name="Bradley R.K."/>
            <person name="Brand A.D."/>
            <person name="Brent M.R."/>
            <person name="Brooks A.N."/>
            <person name="Brown R.H."/>
            <person name="Butlin R.K."/>
            <person name="Caggese C."/>
            <person name="Calvi B.R."/>
            <person name="Bernardo de Carvalho A."/>
            <person name="Caspi A."/>
            <person name="Castrezana S."/>
            <person name="Celniker S.E."/>
            <person name="Chang J.L."/>
            <person name="Chapple C."/>
            <person name="Chatterji S."/>
            <person name="Chinwalla A."/>
            <person name="Civetta A."/>
            <person name="Clifton S.W."/>
            <person name="Comeron J.M."/>
            <person name="Costello J.C."/>
            <person name="Coyne J.A."/>
            <person name="Daub J."/>
            <person name="David R.G."/>
            <person name="Delcher A.L."/>
            <person name="Delehaunty K."/>
            <person name="Do C.B."/>
            <person name="Ebling H."/>
            <person name="Edwards K."/>
            <person name="Eickbush T."/>
            <person name="Evans J.D."/>
            <person name="Filipski A."/>
            <person name="Findeiss S."/>
            <person name="Freyhult E."/>
            <person name="Fulton L."/>
            <person name="Fulton R."/>
            <person name="Garcia A.C."/>
            <person name="Gardiner A."/>
            <person name="Garfield D.A."/>
            <person name="Garvin B.E."/>
            <person name="Gibson G."/>
            <person name="Gilbert D."/>
            <person name="Gnerre S."/>
            <person name="Godfrey J."/>
            <person name="Good R."/>
            <person name="Gotea V."/>
            <person name="Gravely B."/>
            <person name="Greenberg A.J."/>
            <person name="Griffiths-Jones S."/>
            <person name="Gross S."/>
            <person name="Guigo R."/>
            <person name="Gustafson E.A."/>
            <person name="Haerty W."/>
            <person name="Hahn M.W."/>
            <person name="Halligan D.L."/>
            <person name="Halpern A.L."/>
            <person name="Halter G.M."/>
            <person name="Han M.V."/>
            <person name="Heger A."/>
            <person name="Hillier L."/>
            <person name="Hinrichs A.S."/>
            <person name="Holmes I."/>
            <person name="Hoskins R.A."/>
            <person name="Hubisz M.J."/>
            <person name="Hultmark D."/>
            <person name="Huntley M.A."/>
            <person name="Jaffe D.B."/>
            <person name="Jagadeeshan S."/>
            <person name="Jeck W.R."/>
            <person name="Johnson J."/>
            <person name="Jones C.D."/>
            <person name="Jordan W.C."/>
            <person name="Karpen G.H."/>
            <person name="Kataoka E."/>
            <person name="Keightley P.D."/>
            <person name="Kheradpour P."/>
            <person name="Kirkness E.F."/>
            <person name="Koerich L.B."/>
            <person name="Kristiansen K."/>
            <person name="Kudrna D."/>
            <person name="Kulathinal R.J."/>
            <person name="Kumar S."/>
            <person name="Kwok R."/>
            <person name="Lander E."/>
            <person name="Langley C.H."/>
            <person name="Lapoint R."/>
            <person name="Lazzaro B.P."/>
            <person name="Lee S.J."/>
            <person name="Levesque L."/>
            <person name="Li R."/>
            <person name="Lin C.F."/>
            <person name="Lin M.F."/>
            <person name="Lindblad-Toh K."/>
            <person name="Llopart A."/>
            <person name="Long M."/>
            <person name="Low L."/>
            <person name="Lozovsky E."/>
            <person name="Lu J."/>
            <person name="Luo M."/>
            <person name="Machado C.A."/>
            <person name="Makalowski W."/>
            <person name="Marzo M."/>
            <person name="Matsuda M."/>
            <person name="Matzkin L."/>
            <person name="McAllister B."/>
            <person name="McBride C.S."/>
            <person name="McKernan B."/>
            <person name="McKernan K."/>
            <person name="Mendez-Lago M."/>
            <person name="Minx P."/>
            <person name="Mollenhauer M.U."/>
            <person name="Montooth K."/>
            <person name="Mount S.M."/>
            <person name="Mu X."/>
            <person name="Myers E."/>
            <person name="Negre B."/>
            <person name="Newfeld S."/>
            <person name="Nielsen R."/>
            <person name="Noor M.A."/>
            <person name="O'Grady P."/>
            <person name="Pachter L."/>
            <person name="Papaceit M."/>
            <person name="Parisi M.J."/>
            <person name="Parisi M."/>
            <person name="Parts L."/>
            <person name="Pedersen J.S."/>
            <person name="Pesole G."/>
            <person name="Phillippy A.M."/>
            <person name="Ponting C.P."/>
            <person name="Pop M."/>
            <person name="Porcelli D."/>
            <person name="Powell J.R."/>
            <person name="Prohaska S."/>
            <person name="Pruitt K."/>
            <person name="Puig M."/>
            <person name="Quesneville H."/>
            <person name="Ram K.R."/>
            <person name="Rand D."/>
            <person name="Rasmussen M.D."/>
            <person name="Reed L.K."/>
            <person name="Reenan R."/>
            <person name="Reily A."/>
            <person name="Remington K.A."/>
            <person name="Rieger T.T."/>
            <person name="Ritchie M.G."/>
            <person name="Robin C."/>
            <person name="Rogers Y.H."/>
            <person name="Rohde C."/>
            <person name="Rozas J."/>
            <person name="Rubenfield M.J."/>
            <person name="Ruiz A."/>
            <person name="Russo S."/>
            <person name="Salzberg S.L."/>
            <person name="Sanchez-Gracia A."/>
            <person name="Saranga D.J."/>
            <person name="Sato H."/>
            <person name="Schaeffer S.W."/>
            <person name="Schatz M.C."/>
            <person name="Schlenke T."/>
            <person name="Schwartz R."/>
            <person name="Segarra C."/>
            <person name="Singh R.S."/>
            <person name="Sirot L."/>
            <person name="Sirota M."/>
            <person name="Sisneros N.B."/>
            <person name="Smith C.D."/>
            <person name="Smith T.F."/>
            <person name="Spieth J."/>
            <person name="Stage D.E."/>
            <person name="Stark A."/>
            <person name="Stephan W."/>
            <person name="Strausberg R.L."/>
            <person name="Strempel S."/>
            <person name="Sturgill D."/>
            <person name="Sutton G."/>
            <person name="Sutton G.G."/>
            <person name="Tao W."/>
            <person name="Teichmann S."/>
            <person name="Tobari Y.N."/>
            <person name="Tomimura Y."/>
            <person name="Tsolas J.M."/>
            <person name="Valente V.L."/>
            <person name="Venter E."/>
            <person name="Venter J.C."/>
            <person name="Vicario S."/>
            <person name="Vieira F.G."/>
            <person name="Vilella A.J."/>
            <person name="Villasante A."/>
            <person name="Walenz B."/>
            <person name="Wang J."/>
            <person name="Wasserman M."/>
            <person name="Watts T."/>
            <person name="Wilson D."/>
            <person name="Wilson R.K."/>
            <person name="Wing R.A."/>
            <person name="Wolfner M.F."/>
            <person name="Wong A."/>
            <person name="Wong G.K."/>
            <person name="Wu C.I."/>
            <person name="Wu G."/>
            <person name="Yamamoto D."/>
            <person name="Yang H.P."/>
            <person name="Yang S.P."/>
            <person name="Yorke J.A."/>
            <person name="Yoshida K."/>
            <person name="Zdobnov E."/>
            <person name="Zhang P."/>
            <person name="Zhang Y."/>
            <person name="Zimin A.V."/>
            <person name="Baldwin J."/>
            <person name="Abdouelleil A."/>
            <person name="Abdulkadir J."/>
            <person name="Abebe A."/>
            <person name="Abera B."/>
            <person name="Abreu J."/>
            <person name="Acer S.C."/>
            <person name="Aftuck L."/>
            <person name="Alexander A."/>
            <person name="An P."/>
            <person name="Anderson E."/>
            <person name="Anderson S."/>
            <person name="Arachi H."/>
            <person name="Azer M."/>
            <person name="Bachantsang P."/>
            <person name="Barry A."/>
            <person name="Bayul T."/>
            <person name="Berlin A."/>
            <person name="Bessette D."/>
            <person name="Bloom T."/>
            <person name="Blye J."/>
            <person name="Boguslavskiy L."/>
            <person name="Bonnet C."/>
            <person name="Boukhgalter B."/>
            <person name="Bourzgui I."/>
            <person name="Brown A."/>
            <person name="Cahill P."/>
            <person name="Channer S."/>
            <person name="Cheshatsang Y."/>
            <person name="Chuda L."/>
            <person name="Citroen M."/>
            <person name="Collymore A."/>
            <person name="Cooke P."/>
            <person name="Costello M."/>
            <person name="D'Aco K."/>
            <person name="Daza R."/>
            <person name="De Haan G."/>
            <person name="DeGray S."/>
            <person name="DeMaso C."/>
            <person name="Dhargay N."/>
            <person name="Dooley K."/>
            <person name="Dooley E."/>
            <person name="Doricent M."/>
            <person name="Dorje P."/>
            <person name="Dorjee K."/>
            <person name="Dupes A."/>
            <person name="Elong R."/>
            <person name="Falk J."/>
            <person name="Farina A."/>
            <person name="Faro S."/>
            <person name="Ferguson D."/>
            <person name="Fisher S."/>
            <person name="Foley C.D."/>
            <person name="Franke A."/>
            <person name="Friedrich D."/>
            <person name="Gadbois L."/>
            <person name="Gearin G."/>
            <person name="Gearin C.R."/>
            <person name="Giannoukos G."/>
            <person name="Goode T."/>
            <person name="Graham J."/>
            <person name="Grandbois E."/>
            <person name="Grewal S."/>
            <person name="Gyaltsen K."/>
            <person name="Hafez N."/>
            <person name="Hagos B."/>
            <person name="Hall J."/>
            <person name="Henson C."/>
            <person name="Hollinger A."/>
            <person name="Honan T."/>
            <person name="Huard M.D."/>
            <person name="Hughes L."/>
            <person name="Hurhula B."/>
            <person name="Husby M.E."/>
            <person name="Kamat A."/>
            <person name="Kanga B."/>
            <person name="Kashin S."/>
            <person name="Khazanovich D."/>
            <person name="Kisner P."/>
            <person name="Lance K."/>
            <person name="Lara M."/>
            <person name="Lee W."/>
            <person name="Lennon N."/>
            <person name="Letendre F."/>
            <person name="LeVine R."/>
            <person name="Lipovsky A."/>
            <person name="Liu X."/>
            <person name="Liu J."/>
            <person name="Liu S."/>
            <person name="Lokyitsang T."/>
            <person name="Lokyitsang Y."/>
            <person name="Lubonja R."/>
            <person name="Lui A."/>
            <person name="MacDonald P."/>
            <person name="Magnisalis V."/>
            <person name="Maru K."/>
            <person name="Matthews C."/>
            <person name="McCusker W."/>
            <person name="McDonough S."/>
            <person name="Mehta T."/>
            <person name="Meldrim J."/>
            <person name="Meneus L."/>
            <person name="Mihai O."/>
            <person name="Mihalev A."/>
            <person name="Mihova T."/>
            <person name="Mittelman R."/>
            <person name="Mlenga V."/>
            <person name="Montmayeur A."/>
            <person name="Mulrain L."/>
            <person name="Navidi A."/>
            <person name="Naylor J."/>
            <person name="Negash T."/>
            <person name="Nguyen T."/>
            <person name="Nguyen N."/>
            <person name="Nicol R."/>
            <person name="Norbu C."/>
            <person name="Norbu N."/>
            <person name="Novod N."/>
            <person name="O'Neill B."/>
            <person name="Osman S."/>
            <person name="Markiewicz E."/>
            <person name="Oyono O.L."/>
            <person name="Patti C."/>
            <person name="Phunkhang P."/>
            <person name="Pierre F."/>
            <person name="Priest M."/>
            <person name="Raghuraman S."/>
            <person name="Rege F."/>
            <person name="Reyes R."/>
            <person name="Rise C."/>
            <person name="Rogov P."/>
            <person name="Ross K."/>
            <person name="Ryan E."/>
            <person name="Settipalli S."/>
            <person name="Shea T."/>
            <person name="Sherpa N."/>
            <person name="Shi L."/>
            <person name="Shih D."/>
            <person name="Sparrow T."/>
            <person name="Spaulding J."/>
            <person name="Stalker J."/>
            <person name="Stange-Thomann N."/>
            <person name="Stavropoulos S."/>
            <person name="Stone C."/>
            <person name="Strader C."/>
            <person name="Tesfaye S."/>
            <person name="Thomson T."/>
            <person name="Thoulutsang Y."/>
            <person name="Thoulutsang D."/>
            <person name="Topham K."/>
            <person name="Topping I."/>
            <person name="Tsamla T."/>
            <person name="Vassiliev H."/>
            <person name="Vo A."/>
            <person name="Wangchuk T."/>
            <person name="Wangdi T."/>
            <person name="Weiand M."/>
            <person name="Wilkinson J."/>
            <person name="Wilson A."/>
            <person name="Yadav S."/>
            <person name="Young G."/>
            <person name="Yu Q."/>
            <person name="Zembek L."/>
            <person name="Zhong D."/>
            <person name="Zimmer A."/>
            <person name="Zwirko Z."/>
            <person name="Jaffe D.B."/>
            <person name="Alvarez P."/>
            <person name="Brockman W."/>
            <person name="Butler J."/>
            <person name="Chin C."/>
            <person name="Gnerre S."/>
            <person name="Grabherr M."/>
            <person name="Kleber M."/>
            <person name="Mauceli E."/>
            <person name="MacCallum I."/>
        </authorList>
    </citation>
    <scope>NUCLEOTIDE SEQUENCE [LARGE SCALE GENOMIC DNA]</scope>
    <source>
        <strain evidence="2">Tucson 14030-0811.24</strain>
    </source>
</reference>
<dbReference type="OrthoDB" id="8186940at2759"/>
<dbReference type="PANTHER" id="PTHR21398">
    <property type="entry name" value="AGAP007094-PA"/>
    <property type="match status" value="1"/>
</dbReference>
<sequence length="143" mass="15902">IGGMGIPVDGLHFESVTSGYVLKAEYFLPTNSTEITLVYLKPMTVSAREKETNGNEQFDYGAIYRWIIYRGIEMILDNLGLPGRSCLLRVICEYAAVLLSHESGLLGEILHIILTPSSSNDKVYAKKCSKSPMDLIIIMKVNK</sequence>
<dbReference type="SMART" id="SM00718">
    <property type="entry name" value="DM4_12"/>
    <property type="match status" value="1"/>
</dbReference>
<dbReference type="AlphaFoldDB" id="A0A0Q9X721"/>